<evidence type="ECO:0000313" key="3">
    <source>
        <dbReference type="EMBL" id="OQV16912.1"/>
    </source>
</evidence>
<evidence type="ECO:0000256" key="2">
    <source>
        <dbReference type="SAM" id="Phobius"/>
    </source>
</evidence>
<evidence type="ECO:0000313" key="4">
    <source>
        <dbReference type="Proteomes" id="UP000192578"/>
    </source>
</evidence>
<keyword evidence="2" id="KW-0472">Membrane</keyword>
<sequence>MPESGSIKSHNQHRSASQKSSSVRSHPRRDGAGGGSVKSAKFNREGSAYSTRTQHSRTSIVDAIVQVEGPLHRRPMVSRSPGSFKRVAIFHTLCGIIAVFCQITVTVILTQVGDKITLFHTESPNAGNVGKASVGIAAGTMYLLLGGYGFYMAQKLFSFPSDVLKNKLWCFNVLNGLSIIASLLLFGASSFMAKSSACWYDDLPSSEAASAILAMALLLTVTACFEICVGASGVFVK</sequence>
<accession>A0A1W0WP10</accession>
<dbReference type="OrthoDB" id="10064575at2759"/>
<gene>
    <name evidence="3" type="ORF">BV898_08918</name>
</gene>
<keyword evidence="2" id="KW-0812">Transmembrane</keyword>
<proteinExistence type="predicted"/>
<evidence type="ECO:0000256" key="1">
    <source>
        <dbReference type="SAM" id="MobiDB-lite"/>
    </source>
</evidence>
<comment type="caution">
    <text evidence="3">The sequence shown here is derived from an EMBL/GenBank/DDBJ whole genome shotgun (WGS) entry which is preliminary data.</text>
</comment>
<keyword evidence="4" id="KW-1185">Reference proteome</keyword>
<name>A0A1W0WP10_HYPEX</name>
<feature type="transmembrane region" description="Helical" evidence="2">
    <location>
        <begin position="88"/>
        <end position="112"/>
    </location>
</feature>
<feature type="transmembrane region" description="Helical" evidence="2">
    <location>
        <begin position="212"/>
        <end position="236"/>
    </location>
</feature>
<keyword evidence="2" id="KW-1133">Transmembrane helix</keyword>
<feature type="transmembrane region" description="Helical" evidence="2">
    <location>
        <begin position="132"/>
        <end position="151"/>
    </location>
</feature>
<feature type="region of interest" description="Disordered" evidence="1">
    <location>
        <begin position="1"/>
        <end position="55"/>
    </location>
</feature>
<organism evidence="3 4">
    <name type="scientific">Hypsibius exemplaris</name>
    <name type="common">Freshwater tardigrade</name>
    <dbReference type="NCBI Taxonomy" id="2072580"/>
    <lineage>
        <taxon>Eukaryota</taxon>
        <taxon>Metazoa</taxon>
        <taxon>Ecdysozoa</taxon>
        <taxon>Tardigrada</taxon>
        <taxon>Eutardigrada</taxon>
        <taxon>Parachela</taxon>
        <taxon>Hypsibioidea</taxon>
        <taxon>Hypsibiidae</taxon>
        <taxon>Hypsibius</taxon>
    </lineage>
</organism>
<feature type="transmembrane region" description="Helical" evidence="2">
    <location>
        <begin position="172"/>
        <end position="192"/>
    </location>
</feature>
<dbReference type="Proteomes" id="UP000192578">
    <property type="component" value="Unassembled WGS sequence"/>
</dbReference>
<dbReference type="AlphaFoldDB" id="A0A1W0WP10"/>
<evidence type="ECO:0008006" key="5">
    <source>
        <dbReference type="Google" id="ProtNLM"/>
    </source>
</evidence>
<dbReference type="EMBL" id="MTYJ01000068">
    <property type="protein sequence ID" value="OQV16912.1"/>
    <property type="molecule type" value="Genomic_DNA"/>
</dbReference>
<reference evidence="4" key="1">
    <citation type="submission" date="2017-01" db="EMBL/GenBank/DDBJ databases">
        <title>Comparative genomics of anhydrobiosis in the tardigrade Hypsibius dujardini.</title>
        <authorList>
            <person name="Yoshida Y."/>
            <person name="Koutsovoulos G."/>
            <person name="Laetsch D."/>
            <person name="Stevens L."/>
            <person name="Kumar S."/>
            <person name="Horikawa D."/>
            <person name="Ishino K."/>
            <person name="Komine S."/>
            <person name="Tomita M."/>
            <person name="Blaxter M."/>
            <person name="Arakawa K."/>
        </authorList>
    </citation>
    <scope>NUCLEOTIDE SEQUENCE [LARGE SCALE GENOMIC DNA]</scope>
    <source>
        <strain evidence="4">Z151</strain>
    </source>
</reference>
<protein>
    <recommendedName>
        <fullName evidence="5">MARVEL domain-containing protein</fullName>
    </recommendedName>
</protein>
<feature type="compositionally biased region" description="Low complexity" evidence="1">
    <location>
        <begin position="15"/>
        <end position="24"/>
    </location>
</feature>